<evidence type="ECO:0000259" key="2">
    <source>
        <dbReference type="PROSITE" id="PS50181"/>
    </source>
</evidence>
<accession>A0A0K6FY79</accession>
<name>A0A0K6FY79_9AGAM</name>
<organism evidence="3 4">
    <name type="scientific">Rhizoctonia solani</name>
    <dbReference type="NCBI Taxonomy" id="456999"/>
    <lineage>
        <taxon>Eukaryota</taxon>
        <taxon>Fungi</taxon>
        <taxon>Dikarya</taxon>
        <taxon>Basidiomycota</taxon>
        <taxon>Agaricomycotina</taxon>
        <taxon>Agaricomycetes</taxon>
        <taxon>Cantharellales</taxon>
        <taxon>Ceratobasidiaceae</taxon>
        <taxon>Rhizoctonia</taxon>
    </lineage>
</organism>
<evidence type="ECO:0000256" key="1">
    <source>
        <dbReference type="SAM" id="MobiDB-lite"/>
    </source>
</evidence>
<protein>
    <recommendedName>
        <fullName evidence="2">F-box domain-containing protein</fullName>
    </recommendedName>
</protein>
<dbReference type="AlphaFoldDB" id="A0A0K6FY79"/>
<keyword evidence="4" id="KW-1185">Reference proteome</keyword>
<evidence type="ECO:0000313" key="3">
    <source>
        <dbReference type="EMBL" id="CUA70927.1"/>
    </source>
</evidence>
<sequence length="669" mass="76542">MSTRASARLAQQKARAAELVPDGNNTNNRRDGNVAERAESETEEPPQKRQRATKAVEKRLWGQKGRLAGLFNMPIEIITEVASHLMPVDIITLSRSNKLFRNLLMNQSSAHIWHAAMKNVSGLPPCPESMSEPSYLALIFTKTCLVCGNTTRAGLDEALLARLCAPCRETSLISLDDVPTELVSLVQATQFTGPANWKGVEKYVLRDSLAEVQAKHEQMARSGNEAALVNWENDRKQAIAQKQEDGRLIARVIAAFERDKKQVVQNTIISRRLEIERRLAELGWTEEDIPSGRLCNRFGPYSQLVNQSKPLTERIWANIKPKLITILQANRTERLEDERLKRIEERKAHLSKLFLNTKDQMSPTLKFKIRLPDLSSKEKLVATVRFNAPFPNLDYLLSWPFLKNFPEPEATVDDMEARFEENRVQIQGYITEWQNSVEAGFVDQLRQDPVIQGKILQSTNIITKKSDSFSNLSDELKMLLRADSLFYADYGSSSYRFKQPRAYSSILEDKGLVGSENSLTCWNYLKPPPTLNKFVLNTEAREVARMLLLSMGRPNASYFEVQAVRRRFGCGRCYATEMRWEELARIYHYMIHKILYLDIHKDPSYLANLCKKIEIIRGMIALSKPEMKQHLLYVHNVAKPKLNEHYITQNLTGQFSGLDDYDIPMYSKS</sequence>
<feature type="compositionally biased region" description="Basic and acidic residues" evidence="1">
    <location>
        <begin position="28"/>
        <end position="40"/>
    </location>
</feature>
<feature type="region of interest" description="Disordered" evidence="1">
    <location>
        <begin position="1"/>
        <end position="56"/>
    </location>
</feature>
<dbReference type="PROSITE" id="PS50181">
    <property type="entry name" value="FBOX"/>
    <property type="match status" value="1"/>
</dbReference>
<reference evidence="3 4" key="1">
    <citation type="submission" date="2015-07" db="EMBL/GenBank/DDBJ databases">
        <authorList>
            <person name="Noorani M."/>
        </authorList>
    </citation>
    <scope>NUCLEOTIDE SEQUENCE [LARGE SCALE GENOMIC DNA]</scope>
    <source>
        <strain evidence="3">BBA 69670</strain>
    </source>
</reference>
<dbReference type="Pfam" id="PF00646">
    <property type="entry name" value="F-box"/>
    <property type="match status" value="1"/>
</dbReference>
<feature type="domain" description="F-box" evidence="2">
    <location>
        <begin position="67"/>
        <end position="116"/>
    </location>
</feature>
<evidence type="ECO:0000313" key="4">
    <source>
        <dbReference type="Proteomes" id="UP000044841"/>
    </source>
</evidence>
<dbReference type="CDD" id="cd09917">
    <property type="entry name" value="F-box_SF"/>
    <property type="match status" value="1"/>
</dbReference>
<dbReference type="InterPro" id="IPR036047">
    <property type="entry name" value="F-box-like_dom_sf"/>
</dbReference>
<dbReference type="EMBL" id="CYGV01001204">
    <property type="protein sequence ID" value="CUA70927.1"/>
    <property type="molecule type" value="Genomic_DNA"/>
</dbReference>
<dbReference type="InterPro" id="IPR001810">
    <property type="entry name" value="F-box_dom"/>
</dbReference>
<dbReference type="SUPFAM" id="SSF81383">
    <property type="entry name" value="F-box domain"/>
    <property type="match status" value="1"/>
</dbReference>
<gene>
    <name evidence="3" type="ORF">RSOLAG22IIIB_09201</name>
</gene>
<proteinExistence type="predicted"/>
<dbReference type="Proteomes" id="UP000044841">
    <property type="component" value="Unassembled WGS sequence"/>
</dbReference>